<protein>
    <recommendedName>
        <fullName evidence="3">Bacterial spore germination immunoglobulin-like domain-containing protein</fullName>
    </recommendedName>
</protein>
<proteinExistence type="predicted"/>
<feature type="chain" id="PRO_5022085721" description="Bacterial spore germination immunoglobulin-like domain-containing protein" evidence="2">
    <location>
        <begin position="27"/>
        <end position="177"/>
    </location>
</feature>
<dbReference type="PROSITE" id="PS51257">
    <property type="entry name" value="PROKAR_LIPOPROTEIN"/>
    <property type="match status" value="1"/>
</dbReference>
<dbReference type="EMBL" id="BKAL01000006">
    <property type="protein sequence ID" value="GEP69202.1"/>
    <property type="molecule type" value="Genomic_DNA"/>
</dbReference>
<feature type="signal peptide" evidence="2">
    <location>
        <begin position="1"/>
        <end position="26"/>
    </location>
</feature>
<dbReference type="Proteomes" id="UP000321798">
    <property type="component" value="Unassembled WGS sequence"/>
</dbReference>
<evidence type="ECO:0000256" key="1">
    <source>
        <dbReference type="SAM" id="MobiDB-lite"/>
    </source>
</evidence>
<comment type="caution">
    <text evidence="4">The sequence shown here is derived from an EMBL/GenBank/DDBJ whole genome shotgun (WGS) entry which is preliminary data.</text>
</comment>
<dbReference type="AlphaFoldDB" id="A0A512PDJ8"/>
<feature type="region of interest" description="Disordered" evidence="1">
    <location>
        <begin position="155"/>
        <end position="177"/>
    </location>
</feature>
<evidence type="ECO:0000313" key="5">
    <source>
        <dbReference type="Proteomes" id="UP000321798"/>
    </source>
</evidence>
<keyword evidence="2" id="KW-0732">Signal</keyword>
<feature type="compositionally biased region" description="Polar residues" evidence="1">
    <location>
        <begin position="70"/>
        <end position="81"/>
    </location>
</feature>
<evidence type="ECO:0000256" key="2">
    <source>
        <dbReference type="SAM" id="SignalP"/>
    </source>
</evidence>
<evidence type="ECO:0000313" key="4">
    <source>
        <dbReference type="EMBL" id="GEP69202.1"/>
    </source>
</evidence>
<gene>
    <name evidence="4" type="ORF">CSO01_19170</name>
</gene>
<dbReference type="InterPro" id="IPR018911">
    <property type="entry name" value="Gmad2_Ig-like_dom"/>
</dbReference>
<sequence length="177" mass="16874">MRTARATGLLVYGALLAGVLAACAGAAPSSDSGSASTTGASATVEPSTAATPAASPSGTDAGPALDDSPTAGTTVITSPTSGAVVDGPTVTVEGQGTAFEATLRWEVVAAGADGDSPNVAEGYADAGANGEVGPFTFTVDLTPGDWTIRVWAPGEADGGSAEGSGDDAAATVTVTVR</sequence>
<organism evidence="4 5">
    <name type="scientific">Cellulomonas soli</name>
    <dbReference type="NCBI Taxonomy" id="931535"/>
    <lineage>
        <taxon>Bacteria</taxon>
        <taxon>Bacillati</taxon>
        <taxon>Actinomycetota</taxon>
        <taxon>Actinomycetes</taxon>
        <taxon>Micrococcales</taxon>
        <taxon>Cellulomonadaceae</taxon>
        <taxon>Cellulomonas</taxon>
    </lineage>
</organism>
<keyword evidence="5" id="KW-1185">Reference proteome</keyword>
<feature type="region of interest" description="Disordered" evidence="1">
    <location>
        <begin position="27"/>
        <end position="89"/>
    </location>
</feature>
<feature type="domain" description="Bacterial spore germination immunoglobulin-like" evidence="3">
    <location>
        <begin position="75"/>
        <end position="158"/>
    </location>
</feature>
<dbReference type="RefSeq" id="WP_179561798.1">
    <property type="nucleotide sequence ID" value="NZ_BAABBJ010000006.1"/>
</dbReference>
<evidence type="ECO:0000259" key="3">
    <source>
        <dbReference type="Pfam" id="PF10648"/>
    </source>
</evidence>
<feature type="compositionally biased region" description="Low complexity" evidence="1">
    <location>
        <begin position="27"/>
        <end position="61"/>
    </location>
</feature>
<name>A0A512PDJ8_9CELL</name>
<accession>A0A512PDJ8</accession>
<dbReference type="Pfam" id="PF10648">
    <property type="entry name" value="Gmad2"/>
    <property type="match status" value="1"/>
</dbReference>
<reference evidence="4 5" key="1">
    <citation type="submission" date="2019-07" db="EMBL/GenBank/DDBJ databases">
        <title>Whole genome shotgun sequence of Cellulomonas soli NBRC 109434.</title>
        <authorList>
            <person name="Hosoyama A."/>
            <person name="Uohara A."/>
            <person name="Ohji S."/>
            <person name="Ichikawa N."/>
        </authorList>
    </citation>
    <scope>NUCLEOTIDE SEQUENCE [LARGE SCALE GENOMIC DNA]</scope>
    <source>
        <strain evidence="4 5">NBRC 109434</strain>
    </source>
</reference>